<dbReference type="GO" id="GO:0005829">
    <property type="term" value="C:cytosol"/>
    <property type="evidence" value="ECO:0007669"/>
    <property type="project" value="TreeGrafter"/>
</dbReference>
<protein>
    <recommendedName>
        <fullName evidence="5">Alanine racemase</fullName>
        <ecNumber evidence="5">5.1.1.1</ecNumber>
    </recommendedName>
</protein>
<dbReference type="FunFam" id="2.40.37.10:FF:000006">
    <property type="entry name" value="Alanine racemase"/>
    <property type="match status" value="1"/>
</dbReference>
<dbReference type="CDD" id="cd00430">
    <property type="entry name" value="PLPDE_III_AR"/>
    <property type="match status" value="1"/>
</dbReference>
<feature type="binding site" evidence="5 7">
    <location>
        <position position="136"/>
    </location>
    <ligand>
        <name>substrate</name>
    </ligand>
</feature>
<evidence type="ECO:0000313" key="10">
    <source>
        <dbReference type="Proteomes" id="UP000028401"/>
    </source>
</evidence>
<dbReference type="EMBL" id="AZSI01000063">
    <property type="protein sequence ID" value="KEY62154.1"/>
    <property type="molecule type" value="Genomic_DNA"/>
</dbReference>
<evidence type="ECO:0000256" key="5">
    <source>
        <dbReference type="HAMAP-Rule" id="MF_01201"/>
    </source>
</evidence>
<dbReference type="NCBIfam" id="TIGR00492">
    <property type="entry name" value="alr"/>
    <property type="match status" value="1"/>
</dbReference>
<comment type="pathway">
    <text evidence="5">Amino-acid biosynthesis; D-alanine biosynthesis; D-alanine from L-alanine: step 1/1.</text>
</comment>
<dbReference type="SUPFAM" id="SSF50621">
    <property type="entry name" value="Alanine racemase C-terminal domain-like"/>
    <property type="match status" value="1"/>
</dbReference>
<dbReference type="SUPFAM" id="SSF51419">
    <property type="entry name" value="PLP-binding barrel"/>
    <property type="match status" value="1"/>
</dbReference>
<dbReference type="Pfam" id="PF01168">
    <property type="entry name" value="Ala_racemase_N"/>
    <property type="match status" value="1"/>
</dbReference>
<evidence type="ECO:0000313" key="9">
    <source>
        <dbReference type="EMBL" id="KEY62154.1"/>
    </source>
</evidence>
<comment type="function">
    <text evidence="5">Catalyzes the interconversion of L-alanine and D-alanine. May also act on other amino acids.</text>
</comment>
<comment type="caution">
    <text evidence="9">The sequence shown here is derived from an EMBL/GenBank/DDBJ whole genome shotgun (WGS) entry which is preliminary data.</text>
</comment>
<feature type="binding site" evidence="5 7">
    <location>
        <position position="310"/>
    </location>
    <ligand>
        <name>substrate</name>
    </ligand>
</feature>
<dbReference type="GO" id="GO:0009252">
    <property type="term" value="P:peptidoglycan biosynthetic process"/>
    <property type="evidence" value="ECO:0007669"/>
    <property type="project" value="TreeGrafter"/>
</dbReference>
<reference evidence="9 10" key="1">
    <citation type="submission" date="2014-06" db="EMBL/GenBank/DDBJ databases">
        <title>Draft genome sequence of the putrescine producing strain Lactococcus lactis subsp cremoris GE214.</title>
        <authorList>
            <person name="Ladero V."/>
            <person name="Linares D.M."/>
            <person name="del Rio B."/>
            <person name="Mayo B."/>
            <person name="Martin M.C."/>
            <person name="Fernandez M."/>
            <person name="Alvarez M.A."/>
        </authorList>
    </citation>
    <scope>NUCLEOTIDE SEQUENCE [LARGE SCALE GENOMIC DNA]</scope>
    <source>
        <strain evidence="9 10">GE214</strain>
    </source>
</reference>
<proteinExistence type="inferred from homology"/>
<dbReference type="Gene3D" id="3.20.20.10">
    <property type="entry name" value="Alanine racemase"/>
    <property type="match status" value="1"/>
</dbReference>
<dbReference type="AlphaFoldDB" id="A0A084AA25"/>
<dbReference type="PANTHER" id="PTHR30511">
    <property type="entry name" value="ALANINE RACEMASE"/>
    <property type="match status" value="1"/>
</dbReference>
<keyword evidence="3 5" id="KW-0663">Pyridoxal phosphate</keyword>
<gene>
    <name evidence="9" type="ORF">U725_01715</name>
</gene>
<feature type="domain" description="Alanine racemase C-terminal" evidence="8">
    <location>
        <begin position="242"/>
        <end position="367"/>
    </location>
</feature>
<dbReference type="SMART" id="SM01005">
    <property type="entry name" value="Ala_racemase_C"/>
    <property type="match status" value="1"/>
</dbReference>
<dbReference type="GO" id="GO:0030632">
    <property type="term" value="P:D-alanine biosynthetic process"/>
    <property type="evidence" value="ECO:0007669"/>
    <property type="project" value="UniProtKB-UniRule"/>
</dbReference>
<evidence type="ECO:0000256" key="6">
    <source>
        <dbReference type="PIRSR" id="PIRSR600821-50"/>
    </source>
</evidence>
<dbReference type="Proteomes" id="UP000028401">
    <property type="component" value="Unassembled WGS sequence"/>
</dbReference>
<dbReference type="InterPro" id="IPR001608">
    <property type="entry name" value="Ala_racemase_N"/>
</dbReference>
<dbReference type="UniPathway" id="UPA00042">
    <property type="reaction ID" value="UER00497"/>
</dbReference>
<dbReference type="InterPro" id="IPR009006">
    <property type="entry name" value="Ala_racemase/Decarboxylase_C"/>
</dbReference>
<feature type="modified residue" description="N6-(pyridoxal phosphate)lysine" evidence="5 6">
    <location>
        <position position="40"/>
    </location>
</feature>
<dbReference type="InterPro" id="IPR029066">
    <property type="entry name" value="PLP-binding_barrel"/>
</dbReference>
<dbReference type="PANTHER" id="PTHR30511:SF0">
    <property type="entry name" value="ALANINE RACEMASE, CATABOLIC-RELATED"/>
    <property type="match status" value="1"/>
</dbReference>
<feature type="active site" description="Proton acceptor; specific for D-alanine" evidence="5">
    <location>
        <position position="40"/>
    </location>
</feature>
<evidence type="ECO:0000256" key="3">
    <source>
        <dbReference type="ARBA" id="ARBA00022898"/>
    </source>
</evidence>
<dbReference type="HAMAP" id="MF_01201">
    <property type="entry name" value="Ala_racemase"/>
    <property type="match status" value="1"/>
</dbReference>
<dbReference type="EC" id="5.1.1.1" evidence="5"/>
<dbReference type="PROSITE" id="PS00395">
    <property type="entry name" value="ALANINE_RACEMASE"/>
    <property type="match status" value="1"/>
</dbReference>
<feature type="active site" description="Proton acceptor; specific for L-alanine" evidence="5">
    <location>
        <position position="263"/>
    </location>
</feature>
<evidence type="ECO:0000256" key="1">
    <source>
        <dbReference type="ARBA" id="ARBA00000316"/>
    </source>
</evidence>
<evidence type="ECO:0000256" key="4">
    <source>
        <dbReference type="ARBA" id="ARBA00023235"/>
    </source>
</evidence>
<evidence type="ECO:0000256" key="7">
    <source>
        <dbReference type="PIRSR" id="PIRSR600821-52"/>
    </source>
</evidence>
<accession>A0A084AA25</accession>
<dbReference type="FunFam" id="3.20.20.10:FF:000002">
    <property type="entry name" value="Alanine racemase"/>
    <property type="match status" value="1"/>
</dbReference>
<sequence>MKTSPHRNTSAIVDLKAIRNNIEKFKKHINPNAEIWPAVKADAYGHGSVEVSKAVSDLVGGFCVSNLDEAIELRNHLVTKPILVLSGIVPEDVDIAAALNISLTAPSLEWLKLVVQEEAELSDLKIHIGVDSGMGRIGIRDVEEANQMIELADKYAINFEGIFTHFATADMADETKFKNQQARFNKIMAGLSRQPKFIHSTNTAAALWHKEQVQAIERLGISMYGLNPSGKTLELPFKIEPALSLVSELTHIKKIAAGETVGYGATYETSEETWIGTVPIGYADGWTRQMQGFKVLVDGKFCEIVGRVCMDQMMIKLDKSYPLGTKVTLIGRDKANEITTTDVADWRGTINYEVLCLLSDRIKRIYK</sequence>
<keyword evidence="4 5" id="KW-0413">Isomerase</keyword>
<dbReference type="PATRIC" id="fig|1415168.3.peg.1783"/>
<dbReference type="Gene3D" id="2.40.37.10">
    <property type="entry name" value="Lyase, Ornithine Decarboxylase, Chain A, domain 1"/>
    <property type="match status" value="1"/>
</dbReference>
<dbReference type="InterPro" id="IPR000821">
    <property type="entry name" value="Ala_racemase"/>
</dbReference>
<dbReference type="InterPro" id="IPR011079">
    <property type="entry name" value="Ala_racemase_C"/>
</dbReference>
<dbReference type="GO" id="GO:0030170">
    <property type="term" value="F:pyridoxal phosphate binding"/>
    <property type="evidence" value="ECO:0007669"/>
    <property type="project" value="UniProtKB-UniRule"/>
</dbReference>
<comment type="similarity">
    <text evidence="5">Belongs to the alanine racemase family.</text>
</comment>
<organism evidence="9 10">
    <name type="scientific">Lactococcus cremoris subsp. cremoris GE214</name>
    <dbReference type="NCBI Taxonomy" id="1415168"/>
    <lineage>
        <taxon>Bacteria</taxon>
        <taxon>Bacillati</taxon>
        <taxon>Bacillota</taxon>
        <taxon>Bacilli</taxon>
        <taxon>Lactobacillales</taxon>
        <taxon>Streptococcaceae</taxon>
        <taxon>Lactococcus</taxon>
        <taxon>Lactococcus cremoris subsp. cremoris</taxon>
    </lineage>
</organism>
<evidence type="ECO:0000259" key="8">
    <source>
        <dbReference type="SMART" id="SM01005"/>
    </source>
</evidence>
<name>A0A084AA25_LACLC</name>
<comment type="catalytic activity">
    <reaction evidence="1 5">
        <text>L-alanine = D-alanine</text>
        <dbReference type="Rhea" id="RHEA:20249"/>
        <dbReference type="ChEBI" id="CHEBI:57416"/>
        <dbReference type="ChEBI" id="CHEBI:57972"/>
        <dbReference type="EC" id="5.1.1.1"/>
    </reaction>
</comment>
<dbReference type="GO" id="GO:0008784">
    <property type="term" value="F:alanine racemase activity"/>
    <property type="evidence" value="ECO:0007669"/>
    <property type="project" value="UniProtKB-UniRule"/>
</dbReference>
<evidence type="ECO:0000256" key="2">
    <source>
        <dbReference type="ARBA" id="ARBA00001933"/>
    </source>
</evidence>
<dbReference type="RefSeq" id="WP_042748468.1">
    <property type="nucleotide sequence ID" value="NZ_AZSI01000063.1"/>
</dbReference>
<comment type="cofactor">
    <cofactor evidence="2 5 6">
        <name>pyridoxal 5'-phosphate</name>
        <dbReference type="ChEBI" id="CHEBI:597326"/>
    </cofactor>
</comment>
<dbReference type="Pfam" id="PF00842">
    <property type="entry name" value="Ala_racemase_C"/>
    <property type="match status" value="1"/>
</dbReference>
<dbReference type="PRINTS" id="PR00992">
    <property type="entry name" value="ALARACEMASE"/>
</dbReference>
<dbReference type="InterPro" id="IPR020622">
    <property type="entry name" value="Ala_racemase_pyridoxalP-BS"/>
</dbReference>